<dbReference type="SUPFAM" id="SSF46689">
    <property type="entry name" value="Homeodomain-like"/>
    <property type="match status" value="1"/>
</dbReference>
<organism evidence="1 2">
    <name type="scientific">[Clostridium] citroniae WAL-19142</name>
    <dbReference type="NCBI Taxonomy" id="742734"/>
    <lineage>
        <taxon>Bacteria</taxon>
        <taxon>Bacillati</taxon>
        <taxon>Bacillota</taxon>
        <taxon>Clostridia</taxon>
        <taxon>Lachnospirales</taxon>
        <taxon>Lachnospiraceae</taxon>
        <taxon>Enterocloster</taxon>
    </lineage>
</organism>
<dbReference type="OrthoDB" id="66596at2"/>
<reference evidence="1 2" key="1">
    <citation type="submission" date="2011-04" db="EMBL/GenBank/DDBJ databases">
        <title>The Genome Sequence of Clostridium citroniae WAL-19142.</title>
        <authorList>
            <consortium name="The Broad Institute Genome Sequencing Platform"/>
            <person name="Earl A."/>
            <person name="Ward D."/>
            <person name="Feldgarden M."/>
            <person name="Gevers D."/>
            <person name="Warren Y.A."/>
            <person name="Tyrrell K.L."/>
            <person name="Citron D.M."/>
            <person name="Goldstein E.J."/>
            <person name="Daigneault M."/>
            <person name="Allen-Vercoe E."/>
            <person name="Young S.K."/>
            <person name="Zeng Q."/>
            <person name="Gargeya S."/>
            <person name="Fitzgerald M."/>
            <person name="Haas B."/>
            <person name="Abouelleil A."/>
            <person name="Alvarado L."/>
            <person name="Arachchi H.M."/>
            <person name="Berlin A."/>
            <person name="Brown A."/>
            <person name="Chapman S.B."/>
            <person name="Chen Z."/>
            <person name="Dunbar C."/>
            <person name="Freedman E."/>
            <person name="Gearin G."/>
            <person name="Gellesch M."/>
            <person name="Goldberg J."/>
            <person name="Griggs A."/>
            <person name="Gujja S."/>
            <person name="Heilman E.R."/>
            <person name="Heiman D."/>
            <person name="Howarth C."/>
            <person name="Larson L."/>
            <person name="Lui A."/>
            <person name="MacDonald P.J."/>
            <person name="Mehta T."/>
            <person name="Montmayeur A."/>
            <person name="Murphy C."/>
            <person name="Neiman D."/>
            <person name="Pearson M."/>
            <person name="Priest M."/>
            <person name="Roberts A."/>
            <person name="Saif S."/>
            <person name="Shea T."/>
            <person name="Shenoy N."/>
            <person name="Sisk P."/>
            <person name="Stolte C."/>
            <person name="Sykes S."/>
            <person name="White J."/>
            <person name="Yandava C."/>
            <person name="Wortman J."/>
            <person name="Nusbaum C."/>
            <person name="Birren B."/>
        </authorList>
    </citation>
    <scope>NUCLEOTIDE SEQUENCE [LARGE SCALE GENOMIC DNA]</scope>
    <source>
        <strain evidence="1 2">WAL-19142</strain>
    </source>
</reference>
<comment type="caution">
    <text evidence="1">The sequence shown here is derived from an EMBL/GenBank/DDBJ whole genome shotgun (WGS) entry which is preliminary data.</text>
</comment>
<evidence type="ECO:0008006" key="3">
    <source>
        <dbReference type="Google" id="ProtNLM"/>
    </source>
</evidence>
<dbReference type="RefSeq" id="WP_048930368.1">
    <property type="nucleotide sequence ID" value="NZ_KQ235880.1"/>
</dbReference>
<protein>
    <recommendedName>
        <fullName evidence="3">HTH tetR-type domain-containing protein</fullName>
    </recommendedName>
</protein>
<gene>
    <name evidence="1" type="ORF">HMPREF9470_03540</name>
</gene>
<dbReference type="Gene3D" id="1.10.357.10">
    <property type="entry name" value="Tetracycline Repressor, domain 2"/>
    <property type="match status" value="1"/>
</dbReference>
<evidence type="ECO:0000313" key="2">
    <source>
        <dbReference type="Proteomes" id="UP000037392"/>
    </source>
</evidence>
<dbReference type="EMBL" id="ADLK01000027">
    <property type="protein sequence ID" value="KMW17351.1"/>
    <property type="molecule type" value="Genomic_DNA"/>
</dbReference>
<dbReference type="Proteomes" id="UP000037392">
    <property type="component" value="Unassembled WGS sequence"/>
</dbReference>
<dbReference type="GeneID" id="93166194"/>
<name>A0A0J9BYX1_9FIRM</name>
<dbReference type="InterPro" id="IPR009057">
    <property type="entry name" value="Homeodomain-like_sf"/>
</dbReference>
<accession>A0A0J9BYX1</accession>
<evidence type="ECO:0000313" key="1">
    <source>
        <dbReference type="EMBL" id="KMW17351.1"/>
    </source>
</evidence>
<sequence>MPPKAKITKEKILNTVLEITKETGFETVNARSIANKLQCSTRPIFTCYENMDEVKKDFLNFAYKYYEQFVTSYRDSEKINSSLVYPLSYIEFAQDETYLFKFLFIDDMDLNMSKATDFYKEEDNEKRANDFSESIGIRLEKAKTIFLDLFLYSHGIAVLTATKKMKLDKDSAQKMVINVLSILIKQEKPDWHLEI</sequence>
<dbReference type="AlphaFoldDB" id="A0A0J9BYX1"/>
<proteinExistence type="predicted"/>
<dbReference type="PATRIC" id="fig|742734.4.peg.3796"/>